<accession>A0A9P5Y1V3</accession>
<name>A0A9P5Y1V3_9AGAR</name>
<evidence type="ECO:0008006" key="3">
    <source>
        <dbReference type="Google" id="ProtNLM"/>
    </source>
</evidence>
<reference evidence="1" key="1">
    <citation type="submission" date="2020-11" db="EMBL/GenBank/DDBJ databases">
        <authorList>
            <consortium name="DOE Joint Genome Institute"/>
            <person name="Ahrendt S."/>
            <person name="Riley R."/>
            <person name="Andreopoulos W."/>
            <person name="Labutti K."/>
            <person name="Pangilinan J."/>
            <person name="Ruiz-Duenas F.J."/>
            <person name="Barrasa J.M."/>
            <person name="Sanchez-Garcia M."/>
            <person name="Camarero S."/>
            <person name="Miyauchi S."/>
            <person name="Serrano A."/>
            <person name="Linde D."/>
            <person name="Babiker R."/>
            <person name="Drula E."/>
            <person name="Ayuso-Fernandez I."/>
            <person name="Pacheco R."/>
            <person name="Padilla G."/>
            <person name="Ferreira P."/>
            <person name="Barriuso J."/>
            <person name="Kellner H."/>
            <person name="Castanera R."/>
            <person name="Alfaro M."/>
            <person name="Ramirez L."/>
            <person name="Pisabarro A.G."/>
            <person name="Kuo A."/>
            <person name="Tritt A."/>
            <person name="Lipzen A."/>
            <person name="He G."/>
            <person name="Yan M."/>
            <person name="Ng V."/>
            <person name="Cullen D."/>
            <person name="Martin F."/>
            <person name="Rosso M.-N."/>
            <person name="Henrissat B."/>
            <person name="Hibbett D."/>
            <person name="Martinez A.T."/>
            <person name="Grigoriev I.V."/>
        </authorList>
    </citation>
    <scope>NUCLEOTIDE SEQUENCE</scope>
    <source>
        <strain evidence="1">CBS 247.69</strain>
    </source>
</reference>
<proteinExistence type="predicted"/>
<dbReference type="Proteomes" id="UP000807353">
    <property type="component" value="Unassembled WGS sequence"/>
</dbReference>
<protein>
    <recommendedName>
        <fullName evidence="3">F-box domain-containing protein</fullName>
    </recommendedName>
</protein>
<gene>
    <name evidence="1" type="ORF">BDZ94DRAFT_990213</name>
</gene>
<dbReference type="EMBL" id="MU150311">
    <property type="protein sequence ID" value="KAF9459710.1"/>
    <property type="molecule type" value="Genomic_DNA"/>
</dbReference>
<sequence>MDTLPDELIREILIPLLHIDEKTFECVFARSPFASLLQSSSVLLCVCKTWMRVATPLLYNTVILRSKAQAYALQRTLRANKRFGSYIRKIRVEGGYGGAMKTILSLAPKITHIWLTLDLSGGDNTTGLCNSLALINPERVTLQDLSTTRITAPSQKLHTKLCDSFKVWTNMVCPPIPSVWESYKKNLQRHISLPSGWDGCYRYLTAFVNNLVGVQNLETIDVNESVIFSDLQTLAKIPSLKSILIRGYKPTGENLAVFEEHVTSITRGFSQPPLKFYWDIEDLVDIDETSEITPVHDSLILPSCGPVSTASKKKQELAWPLILRYIIDVNNTGHTNPYEMNETRLAISLVCKLFRSLTRSLIYTSPIPLQGKGIMKFAKRLAEEPPLRPLLRSLHFIYPSIERYRQEAQEALRQIISFAPALQQISRSYSALGETLGASLICLRDITLDSIECPSIFSLFSALQIIDIRVRQGLVIDIDRIPKQALNNITTLSLDVWNSSVFEMFYHMDLDALKHFYTVHLHSGMIPFLEKHGPKLSKLMITNVNTISSNIFDLCPNLVRVELYSELGSIEAEFFACNTTHKLLETISMNLDKLSRVTVLGLQKAQEALDSVDLSPFTALREFQIPTGRWPETELEIKKNGWVICADSLLRSNPGVKVTNLYGKAWRTRLQYSNQMR</sequence>
<dbReference type="OrthoDB" id="2908272at2759"/>
<organism evidence="1 2">
    <name type="scientific">Collybia nuda</name>
    <dbReference type="NCBI Taxonomy" id="64659"/>
    <lineage>
        <taxon>Eukaryota</taxon>
        <taxon>Fungi</taxon>
        <taxon>Dikarya</taxon>
        <taxon>Basidiomycota</taxon>
        <taxon>Agaricomycotina</taxon>
        <taxon>Agaricomycetes</taxon>
        <taxon>Agaricomycetidae</taxon>
        <taxon>Agaricales</taxon>
        <taxon>Tricholomatineae</taxon>
        <taxon>Clitocybaceae</taxon>
        <taxon>Collybia</taxon>
    </lineage>
</organism>
<keyword evidence="2" id="KW-1185">Reference proteome</keyword>
<comment type="caution">
    <text evidence="1">The sequence shown here is derived from an EMBL/GenBank/DDBJ whole genome shotgun (WGS) entry which is preliminary data.</text>
</comment>
<dbReference type="AlphaFoldDB" id="A0A9P5Y1V3"/>
<evidence type="ECO:0000313" key="1">
    <source>
        <dbReference type="EMBL" id="KAF9459710.1"/>
    </source>
</evidence>
<evidence type="ECO:0000313" key="2">
    <source>
        <dbReference type="Proteomes" id="UP000807353"/>
    </source>
</evidence>